<dbReference type="PANTHER" id="PTHR30055">
    <property type="entry name" value="HTH-TYPE TRANSCRIPTIONAL REGULATOR RUTR"/>
    <property type="match status" value="1"/>
</dbReference>
<dbReference type="InterPro" id="IPR009057">
    <property type="entry name" value="Homeodomain-like_sf"/>
</dbReference>
<reference evidence="6 7" key="1">
    <citation type="journal article" date="2019" name="Int. J. Syst. Evol. Microbiol.">
        <title>The Global Catalogue of Microorganisms (GCM) 10K type strain sequencing project: providing services to taxonomists for standard genome sequencing and annotation.</title>
        <authorList>
            <consortium name="The Broad Institute Genomics Platform"/>
            <consortium name="The Broad Institute Genome Sequencing Center for Infectious Disease"/>
            <person name="Wu L."/>
            <person name="Ma J."/>
        </authorList>
    </citation>
    <scope>NUCLEOTIDE SEQUENCE [LARGE SCALE GENOMIC DNA]</scope>
    <source>
        <strain evidence="6 7">JCM 8201</strain>
    </source>
</reference>
<dbReference type="Proteomes" id="UP001501842">
    <property type="component" value="Unassembled WGS sequence"/>
</dbReference>
<evidence type="ECO:0000256" key="4">
    <source>
        <dbReference type="PROSITE-ProRule" id="PRU00335"/>
    </source>
</evidence>
<dbReference type="Gene3D" id="1.10.357.10">
    <property type="entry name" value="Tetracycline Repressor, domain 2"/>
    <property type="match status" value="1"/>
</dbReference>
<dbReference type="InterPro" id="IPR050109">
    <property type="entry name" value="HTH-type_TetR-like_transc_reg"/>
</dbReference>
<sequence>MSERSLREQRRERRRELGRDQILDVAEGVFARKGFHEASLREIAELAEYSVGAVYGFFSGKDELYREIFLRRAVVFMSGMKEILSSSRAPQRQLRELAEWQVEFFRRHPEYGRLVLRSGAIASALTGAPSDAEILVNFRQAQEMQADLFRRGQREGTFKPGDPHLLARMFSGLVSAFQASELTEEGPQPLPLATLLETVEAAFVAGRA</sequence>
<keyword evidence="2 4" id="KW-0238">DNA-binding</keyword>
<dbReference type="InterPro" id="IPR001647">
    <property type="entry name" value="HTH_TetR"/>
</dbReference>
<dbReference type="RefSeq" id="WP_344452751.1">
    <property type="nucleotide sequence ID" value="NZ_BAAATZ010000019.1"/>
</dbReference>
<dbReference type="PANTHER" id="PTHR30055:SF234">
    <property type="entry name" value="HTH-TYPE TRANSCRIPTIONAL REGULATOR BETI"/>
    <property type="match status" value="1"/>
</dbReference>
<organism evidence="6 7">
    <name type="scientific">Actinocorallia aurantiaca</name>
    <dbReference type="NCBI Taxonomy" id="46204"/>
    <lineage>
        <taxon>Bacteria</taxon>
        <taxon>Bacillati</taxon>
        <taxon>Actinomycetota</taxon>
        <taxon>Actinomycetes</taxon>
        <taxon>Streptosporangiales</taxon>
        <taxon>Thermomonosporaceae</taxon>
        <taxon>Actinocorallia</taxon>
    </lineage>
</organism>
<keyword evidence="1" id="KW-0805">Transcription regulation</keyword>
<evidence type="ECO:0000313" key="7">
    <source>
        <dbReference type="Proteomes" id="UP001501842"/>
    </source>
</evidence>
<dbReference type="SUPFAM" id="SSF48498">
    <property type="entry name" value="Tetracyclin repressor-like, C-terminal domain"/>
    <property type="match status" value="1"/>
</dbReference>
<name>A0ABN3UEG2_9ACTN</name>
<evidence type="ECO:0000256" key="1">
    <source>
        <dbReference type="ARBA" id="ARBA00023015"/>
    </source>
</evidence>
<dbReference type="InterPro" id="IPR036271">
    <property type="entry name" value="Tet_transcr_reg_TetR-rel_C_sf"/>
</dbReference>
<accession>A0ABN3UEG2</accession>
<evidence type="ECO:0000259" key="5">
    <source>
        <dbReference type="PROSITE" id="PS50977"/>
    </source>
</evidence>
<dbReference type="SUPFAM" id="SSF46689">
    <property type="entry name" value="Homeodomain-like"/>
    <property type="match status" value="1"/>
</dbReference>
<dbReference type="EMBL" id="BAAATZ010000019">
    <property type="protein sequence ID" value="GAA2731252.1"/>
    <property type="molecule type" value="Genomic_DNA"/>
</dbReference>
<dbReference type="Pfam" id="PF00440">
    <property type="entry name" value="TetR_N"/>
    <property type="match status" value="1"/>
</dbReference>
<keyword evidence="3" id="KW-0804">Transcription</keyword>
<proteinExistence type="predicted"/>
<evidence type="ECO:0000313" key="6">
    <source>
        <dbReference type="EMBL" id="GAA2731252.1"/>
    </source>
</evidence>
<dbReference type="PROSITE" id="PS50977">
    <property type="entry name" value="HTH_TETR_2"/>
    <property type="match status" value="1"/>
</dbReference>
<dbReference type="Gene3D" id="1.10.10.60">
    <property type="entry name" value="Homeodomain-like"/>
    <property type="match status" value="1"/>
</dbReference>
<protein>
    <submittedName>
        <fullName evidence="6">TetR/AcrR family transcriptional regulator</fullName>
    </submittedName>
</protein>
<feature type="domain" description="HTH tetR-type" evidence="5">
    <location>
        <begin position="16"/>
        <end position="76"/>
    </location>
</feature>
<comment type="caution">
    <text evidence="6">The sequence shown here is derived from an EMBL/GenBank/DDBJ whole genome shotgun (WGS) entry which is preliminary data.</text>
</comment>
<feature type="DNA-binding region" description="H-T-H motif" evidence="4">
    <location>
        <begin position="39"/>
        <end position="58"/>
    </location>
</feature>
<keyword evidence="7" id="KW-1185">Reference proteome</keyword>
<evidence type="ECO:0000256" key="3">
    <source>
        <dbReference type="ARBA" id="ARBA00023163"/>
    </source>
</evidence>
<dbReference type="PRINTS" id="PR00455">
    <property type="entry name" value="HTHTETR"/>
</dbReference>
<evidence type="ECO:0000256" key="2">
    <source>
        <dbReference type="ARBA" id="ARBA00023125"/>
    </source>
</evidence>
<gene>
    <name evidence="6" type="ORF">GCM10010439_46280</name>
</gene>